<dbReference type="FunFam" id="3.40.50.720:FF:000036">
    <property type="entry name" value="Glutathione-regulated potassium-efflux system protein KefB"/>
    <property type="match status" value="1"/>
</dbReference>
<dbReference type="GO" id="GO:0008324">
    <property type="term" value="F:monoatomic cation transmembrane transporter activity"/>
    <property type="evidence" value="ECO:0007669"/>
    <property type="project" value="InterPro"/>
</dbReference>
<dbReference type="Proteomes" id="UP000235584">
    <property type="component" value="Chromosome"/>
</dbReference>
<keyword evidence="3" id="KW-0813">Transport</keyword>
<dbReference type="Gene3D" id="1.20.1530.20">
    <property type="match status" value="1"/>
</dbReference>
<accession>A0A2K9NSI7</accession>
<dbReference type="SUPFAM" id="SSF51735">
    <property type="entry name" value="NAD(P)-binding Rossmann-fold domains"/>
    <property type="match status" value="1"/>
</dbReference>
<dbReference type="PANTHER" id="PTHR46157">
    <property type="entry name" value="K(+) EFFLUX ANTIPORTER 3, CHLOROPLASTIC"/>
    <property type="match status" value="1"/>
</dbReference>
<evidence type="ECO:0000256" key="7">
    <source>
        <dbReference type="ARBA" id="ARBA00022958"/>
    </source>
</evidence>
<dbReference type="OrthoDB" id="5287632at2"/>
<feature type="domain" description="RCK N-terminal" evidence="11">
    <location>
        <begin position="397"/>
        <end position="521"/>
    </location>
</feature>
<keyword evidence="4" id="KW-0050">Antiport</keyword>
<evidence type="ECO:0000256" key="8">
    <source>
        <dbReference type="ARBA" id="ARBA00022989"/>
    </source>
</evidence>
<dbReference type="Gene3D" id="3.40.50.720">
    <property type="entry name" value="NAD(P)-binding Rossmann-like Domain"/>
    <property type="match status" value="1"/>
</dbReference>
<evidence type="ECO:0000256" key="9">
    <source>
        <dbReference type="ARBA" id="ARBA00023065"/>
    </source>
</evidence>
<protein>
    <submittedName>
        <fullName evidence="12">Potassium:proton antiporter</fullName>
    </submittedName>
</protein>
<evidence type="ECO:0000313" key="13">
    <source>
        <dbReference type="Proteomes" id="UP000235584"/>
    </source>
</evidence>
<proteinExistence type="inferred from homology"/>
<evidence type="ECO:0000256" key="4">
    <source>
        <dbReference type="ARBA" id="ARBA00022449"/>
    </source>
</evidence>
<dbReference type="GO" id="GO:0015297">
    <property type="term" value="F:antiporter activity"/>
    <property type="evidence" value="ECO:0007669"/>
    <property type="project" value="UniProtKB-KW"/>
</dbReference>
<dbReference type="KEGG" id="bsto:C0V70_10285"/>
<reference evidence="12 13" key="1">
    <citation type="submission" date="2018-01" db="EMBL/GenBank/DDBJ databases">
        <title>Complete genome sequence of Bacteriovorax stolpii DSM12778.</title>
        <authorList>
            <person name="Tang B."/>
            <person name="Chang J."/>
        </authorList>
    </citation>
    <scope>NUCLEOTIDE SEQUENCE [LARGE SCALE GENOMIC DNA]</scope>
    <source>
        <strain evidence="12 13">DSM 12778</strain>
    </source>
</reference>
<keyword evidence="6" id="KW-0812">Transmembrane</keyword>
<dbReference type="InterPro" id="IPR003148">
    <property type="entry name" value="RCK_N"/>
</dbReference>
<evidence type="ECO:0000259" key="11">
    <source>
        <dbReference type="PROSITE" id="PS51201"/>
    </source>
</evidence>
<keyword evidence="9" id="KW-0406">Ion transport</keyword>
<keyword evidence="13" id="KW-1185">Reference proteome</keyword>
<comment type="subcellular location">
    <subcellularLocation>
        <location evidence="1">Endomembrane system</location>
        <topology evidence="1">Multi-pass membrane protein</topology>
    </subcellularLocation>
</comment>
<gene>
    <name evidence="12" type="ORF">C0V70_10285</name>
</gene>
<dbReference type="EMBL" id="CP025704">
    <property type="protein sequence ID" value="AUN98486.1"/>
    <property type="molecule type" value="Genomic_DNA"/>
</dbReference>
<evidence type="ECO:0000256" key="3">
    <source>
        <dbReference type="ARBA" id="ARBA00022448"/>
    </source>
</evidence>
<comment type="similarity">
    <text evidence="2">Belongs to the monovalent cation:proton antiporter 2 (CPA2) transporter (TC 2.A.37) family.</text>
</comment>
<dbReference type="GO" id="GO:1902600">
    <property type="term" value="P:proton transmembrane transport"/>
    <property type="evidence" value="ECO:0007669"/>
    <property type="project" value="InterPro"/>
</dbReference>
<organism evidence="12 13">
    <name type="scientific">Bacteriovorax stolpii</name>
    <name type="common">Bdellovibrio stolpii</name>
    <dbReference type="NCBI Taxonomy" id="960"/>
    <lineage>
        <taxon>Bacteria</taxon>
        <taxon>Pseudomonadati</taxon>
        <taxon>Bdellovibrionota</taxon>
        <taxon>Bacteriovoracia</taxon>
        <taxon>Bacteriovoracales</taxon>
        <taxon>Bacteriovoracaceae</taxon>
        <taxon>Bacteriovorax</taxon>
    </lineage>
</organism>
<dbReference type="Pfam" id="PF00999">
    <property type="entry name" value="Na_H_Exchanger"/>
    <property type="match status" value="1"/>
</dbReference>
<dbReference type="PROSITE" id="PS51201">
    <property type="entry name" value="RCK_N"/>
    <property type="match status" value="1"/>
</dbReference>
<name>A0A2K9NSI7_BACTC</name>
<keyword evidence="7" id="KW-0630">Potassium</keyword>
<dbReference type="GO" id="GO:0005886">
    <property type="term" value="C:plasma membrane"/>
    <property type="evidence" value="ECO:0007669"/>
    <property type="project" value="TreeGrafter"/>
</dbReference>
<dbReference type="Pfam" id="PF02254">
    <property type="entry name" value="TrkA_N"/>
    <property type="match status" value="1"/>
</dbReference>
<evidence type="ECO:0000256" key="1">
    <source>
        <dbReference type="ARBA" id="ARBA00004127"/>
    </source>
</evidence>
<evidence type="ECO:0000313" key="12">
    <source>
        <dbReference type="EMBL" id="AUN98486.1"/>
    </source>
</evidence>
<keyword evidence="8" id="KW-1133">Transmembrane helix</keyword>
<dbReference type="InterPro" id="IPR036291">
    <property type="entry name" value="NAD(P)-bd_dom_sf"/>
</dbReference>
<evidence type="ECO:0000256" key="5">
    <source>
        <dbReference type="ARBA" id="ARBA00022538"/>
    </source>
</evidence>
<sequence>MNSFINQALVLIGSAVILVPIFTRLGLGSILGYLIAGILVGPFGFDHAHETENIKHFSELGVILLLFIIGLEIQPKKLWQMRTKLVGLGGLQVLVCTLVFMGIGLQLGLSTVSTVVIGFALSLSSTAFALQTLSERSQLGTEFGQSSFAVLLMQDLLAIPALAIIPTLADTGSSSLNMGTFLKFVLIITFLVFASRFMIRPIFRVISATRIRELFTAVTLVIVLGVAALMLSIGLSAALGTFIAGVLLADSEYRHELEADLGPFKNLLMGLFFIGVGMSVNLDLVISKPLMVIGLSVAYLIFKHLLLFFIARSFKMDKMNSKLMSLAIGQGGEFAFVIFGIALTYNLADPDILSLLTVVITISMAMSPLLILLNDKYEAIACKNSNTPNYDTIQDESPEVIIAGFGRFGQIFARVLRTQKIPFTAIDRDPNQIELVRRFSHKVYYGDASRLDILEAAGIAKAKYFVLAIDDVEDSIKAAKTIREKYPHVKIFARSRNRGHSFDMMDMGVHRIKRETFDSSLNFASDLLIEMGQSEEKVHALIKKFAAHDLAMITEQHKVRNDEKQFLSVYHQAQAQLAEVLSRDDSSGVEQK</sequence>
<evidence type="ECO:0000256" key="6">
    <source>
        <dbReference type="ARBA" id="ARBA00022692"/>
    </source>
</evidence>
<dbReference type="GO" id="GO:0012505">
    <property type="term" value="C:endomembrane system"/>
    <property type="evidence" value="ECO:0007669"/>
    <property type="project" value="UniProtKB-SubCell"/>
</dbReference>
<evidence type="ECO:0000256" key="10">
    <source>
        <dbReference type="ARBA" id="ARBA00023136"/>
    </source>
</evidence>
<dbReference type="InterPro" id="IPR004771">
    <property type="entry name" value="K/H_exchanger"/>
</dbReference>
<keyword evidence="10" id="KW-0472">Membrane</keyword>
<evidence type="ECO:0000256" key="2">
    <source>
        <dbReference type="ARBA" id="ARBA00005551"/>
    </source>
</evidence>
<dbReference type="InterPro" id="IPR038770">
    <property type="entry name" value="Na+/solute_symporter_sf"/>
</dbReference>
<dbReference type="NCBIfam" id="TIGR00932">
    <property type="entry name" value="2a37"/>
    <property type="match status" value="1"/>
</dbReference>
<dbReference type="PANTHER" id="PTHR46157:SF4">
    <property type="entry name" value="K(+) EFFLUX ANTIPORTER 3, CHLOROPLASTIC"/>
    <property type="match status" value="1"/>
</dbReference>
<keyword evidence="5" id="KW-0633">Potassium transport</keyword>
<dbReference type="RefSeq" id="WP_102243777.1">
    <property type="nucleotide sequence ID" value="NZ_CP025704.1"/>
</dbReference>
<dbReference type="GO" id="GO:0006813">
    <property type="term" value="P:potassium ion transport"/>
    <property type="evidence" value="ECO:0007669"/>
    <property type="project" value="UniProtKB-KW"/>
</dbReference>
<dbReference type="AlphaFoldDB" id="A0A2K9NSI7"/>
<dbReference type="InterPro" id="IPR006153">
    <property type="entry name" value="Cation/H_exchanger_TM"/>
</dbReference>